<gene>
    <name evidence="2" type="ORF">BS50DRAFT_336388</name>
</gene>
<protein>
    <submittedName>
        <fullName evidence="2">Uncharacterized protein</fullName>
    </submittedName>
</protein>
<organism evidence="2 3">
    <name type="scientific">Corynespora cassiicola Philippines</name>
    <dbReference type="NCBI Taxonomy" id="1448308"/>
    <lineage>
        <taxon>Eukaryota</taxon>
        <taxon>Fungi</taxon>
        <taxon>Dikarya</taxon>
        <taxon>Ascomycota</taxon>
        <taxon>Pezizomycotina</taxon>
        <taxon>Dothideomycetes</taxon>
        <taxon>Pleosporomycetidae</taxon>
        <taxon>Pleosporales</taxon>
        <taxon>Corynesporascaceae</taxon>
        <taxon>Corynespora</taxon>
    </lineage>
</organism>
<evidence type="ECO:0000313" key="2">
    <source>
        <dbReference type="EMBL" id="PSN69234.1"/>
    </source>
</evidence>
<dbReference type="Proteomes" id="UP000240883">
    <property type="component" value="Unassembled WGS sequence"/>
</dbReference>
<proteinExistence type="predicted"/>
<dbReference type="PROSITE" id="PS51257">
    <property type="entry name" value="PROKAR_LIPOPROTEIN"/>
    <property type="match status" value="1"/>
</dbReference>
<evidence type="ECO:0000256" key="1">
    <source>
        <dbReference type="SAM" id="MobiDB-lite"/>
    </source>
</evidence>
<reference evidence="2 3" key="1">
    <citation type="journal article" date="2018" name="Front. Microbiol.">
        <title>Genome-Wide Analysis of Corynespora cassiicola Leaf Fall Disease Putative Effectors.</title>
        <authorList>
            <person name="Lopez D."/>
            <person name="Ribeiro S."/>
            <person name="Label P."/>
            <person name="Fumanal B."/>
            <person name="Venisse J.S."/>
            <person name="Kohler A."/>
            <person name="de Oliveira R.R."/>
            <person name="Labutti K."/>
            <person name="Lipzen A."/>
            <person name="Lail K."/>
            <person name="Bauer D."/>
            <person name="Ohm R.A."/>
            <person name="Barry K.W."/>
            <person name="Spatafora J."/>
            <person name="Grigoriev I.V."/>
            <person name="Martin F.M."/>
            <person name="Pujade-Renaud V."/>
        </authorList>
    </citation>
    <scope>NUCLEOTIDE SEQUENCE [LARGE SCALE GENOMIC DNA]</scope>
    <source>
        <strain evidence="2 3">Philippines</strain>
    </source>
</reference>
<dbReference type="EMBL" id="KZ678133">
    <property type="protein sequence ID" value="PSN69234.1"/>
    <property type="molecule type" value="Genomic_DNA"/>
</dbReference>
<name>A0A2T2NV13_CORCC</name>
<evidence type="ECO:0000313" key="3">
    <source>
        <dbReference type="Proteomes" id="UP000240883"/>
    </source>
</evidence>
<keyword evidence="3" id="KW-1185">Reference proteome</keyword>
<dbReference type="AlphaFoldDB" id="A0A2T2NV13"/>
<accession>A0A2T2NV13</accession>
<feature type="compositionally biased region" description="Low complexity" evidence="1">
    <location>
        <begin position="1"/>
        <end position="15"/>
    </location>
</feature>
<sequence>MPQRRASSPSTRPRPSRPSSPAPGAALAACSIPKRPEACKVPSWGERQLKHHIAITPCSRYAEISPRLTSQLSNERGI</sequence>
<feature type="region of interest" description="Disordered" evidence="1">
    <location>
        <begin position="1"/>
        <end position="27"/>
    </location>
</feature>